<name>A0A0S2SCP4_9GAMM</name>
<evidence type="ECO:0000313" key="2">
    <source>
        <dbReference type="EMBL" id="ALP39478.1"/>
    </source>
</evidence>
<evidence type="ECO:0000256" key="1">
    <source>
        <dbReference type="SAM" id="MobiDB-lite"/>
    </source>
</evidence>
<sequence>MGSNPQGHGPHHHHQGIGQVQGCGGEGDCAVTEQGQALDTDPLNQEEGGNGAGQGTAVEQREDRGHLIDVGTEAGGNRLDQHAKLSGETGHHEVGQEAYRREGESVFHY</sequence>
<organism evidence="2 3">
    <name type="scientific">Aeromonas schubertii</name>
    <dbReference type="NCBI Taxonomy" id="652"/>
    <lineage>
        <taxon>Bacteria</taxon>
        <taxon>Pseudomonadati</taxon>
        <taxon>Pseudomonadota</taxon>
        <taxon>Gammaproteobacteria</taxon>
        <taxon>Aeromonadales</taxon>
        <taxon>Aeromonadaceae</taxon>
        <taxon>Aeromonas</taxon>
    </lineage>
</organism>
<gene>
    <name evidence="2" type="ORF">WL1483_59</name>
</gene>
<dbReference type="EMBL" id="CP013067">
    <property type="protein sequence ID" value="ALP39478.1"/>
    <property type="molecule type" value="Genomic_DNA"/>
</dbReference>
<reference evidence="3" key="1">
    <citation type="submission" date="2015-10" db="EMBL/GenBank/DDBJ databases">
        <title>Complete Genome Sequence of Aeromonas schubertii strain WL1483.</title>
        <authorList>
            <person name="Liu L."/>
        </authorList>
    </citation>
    <scope>NUCLEOTIDE SEQUENCE [LARGE SCALE GENOMIC DNA]</scope>
    <source>
        <strain evidence="3">WL1483</strain>
    </source>
</reference>
<dbReference type="PATRIC" id="fig|652.5.peg.3074"/>
<reference evidence="2 3" key="2">
    <citation type="journal article" date="2016" name="Genome Announc.">
        <title>Complete Genome Sequence of the Highly Virulent Aeromonas schubertii Strain WL1483, Isolated from Diseased Snakehead Fish (Channa argus) in China.</title>
        <authorList>
            <person name="Liu L."/>
            <person name="Li N."/>
            <person name="Zhang D."/>
            <person name="Fu X."/>
            <person name="Shi C."/>
            <person name="Lin Q."/>
            <person name="Hao G."/>
        </authorList>
    </citation>
    <scope>NUCLEOTIDE SEQUENCE [LARGE SCALE GENOMIC DNA]</scope>
    <source>
        <strain evidence="2 3">WL1483</strain>
    </source>
</reference>
<feature type="region of interest" description="Disordered" evidence="1">
    <location>
        <begin position="1"/>
        <end position="109"/>
    </location>
</feature>
<protein>
    <submittedName>
        <fullName evidence="2">Uncharacterized protein</fullName>
    </submittedName>
</protein>
<dbReference type="AlphaFoldDB" id="A0A0S2SCP4"/>
<dbReference type="KEGG" id="asr:WL1483_59"/>
<feature type="compositionally biased region" description="Basic and acidic residues" evidence="1">
    <location>
        <begin position="79"/>
        <end position="109"/>
    </location>
</feature>
<proteinExistence type="predicted"/>
<accession>A0A0S2SCP4</accession>
<evidence type="ECO:0000313" key="3">
    <source>
        <dbReference type="Proteomes" id="UP000058114"/>
    </source>
</evidence>
<dbReference type="Proteomes" id="UP000058114">
    <property type="component" value="Chromosome"/>
</dbReference>